<feature type="transmembrane region" description="Helical" evidence="1">
    <location>
        <begin position="274"/>
        <end position="296"/>
    </location>
</feature>
<dbReference type="EMBL" id="CANHGI010000004">
    <property type="protein sequence ID" value="CAI5447170.1"/>
    <property type="molecule type" value="Genomic_DNA"/>
</dbReference>
<feature type="transmembrane region" description="Helical" evidence="1">
    <location>
        <begin position="87"/>
        <end position="116"/>
    </location>
</feature>
<evidence type="ECO:0000313" key="3">
    <source>
        <dbReference type="Proteomes" id="UP001152747"/>
    </source>
</evidence>
<feature type="transmembrane region" description="Helical" evidence="1">
    <location>
        <begin position="50"/>
        <end position="75"/>
    </location>
</feature>
<keyword evidence="1" id="KW-0812">Transmembrane</keyword>
<feature type="transmembrane region" description="Helical" evidence="1">
    <location>
        <begin position="137"/>
        <end position="153"/>
    </location>
</feature>
<proteinExistence type="predicted"/>
<feature type="transmembrane region" description="Helical" evidence="1">
    <location>
        <begin position="242"/>
        <end position="262"/>
    </location>
</feature>
<dbReference type="Proteomes" id="UP001152747">
    <property type="component" value="Unassembled WGS sequence"/>
</dbReference>
<name>A0A9P1ILB3_9PELO</name>
<keyword evidence="3" id="KW-1185">Reference proteome</keyword>
<feature type="transmembrane region" description="Helical" evidence="1">
    <location>
        <begin position="201"/>
        <end position="221"/>
    </location>
</feature>
<dbReference type="AlphaFoldDB" id="A0A9P1ILB3"/>
<feature type="transmembrane region" description="Helical" evidence="1">
    <location>
        <begin position="6"/>
        <end position="29"/>
    </location>
</feature>
<gene>
    <name evidence="2" type="ORF">CAMP_LOCUS9807</name>
</gene>
<accession>A0A9P1ILB3</accession>
<protein>
    <submittedName>
        <fullName evidence="2">Uncharacterized protein</fullName>
    </submittedName>
</protein>
<evidence type="ECO:0000313" key="2">
    <source>
        <dbReference type="EMBL" id="CAI5447170.1"/>
    </source>
</evidence>
<keyword evidence="1" id="KW-0472">Membrane</keyword>
<evidence type="ECO:0000256" key="1">
    <source>
        <dbReference type="SAM" id="Phobius"/>
    </source>
</evidence>
<keyword evidence="1" id="KW-1133">Transmembrane helix</keyword>
<comment type="caution">
    <text evidence="2">The sequence shown here is derived from an EMBL/GenBank/DDBJ whole genome shotgun (WGS) entry which is preliminary data.</text>
</comment>
<organism evidence="2 3">
    <name type="scientific">Caenorhabditis angaria</name>
    <dbReference type="NCBI Taxonomy" id="860376"/>
    <lineage>
        <taxon>Eukaryota</taxon>
        <taxon>Metazoa</taxon>
        <taxon>Ecdysozoa</taxon>
        <taxon>Nematoda</taxon>
        <taxon>Chromadorea</taxon>
        <taxon>Rhabditida</taxon>
        <taxon>Rhabditina</taxon>
        <taxon>Rhabditomorpha</taxon>
        <taxon>Rhabditoidea</taxon>
        <taxon>Rhabditidae</taxon>
        <taxon>Peloderinae</taxon>
        <taxon>Caenorhabditis</taxon>
    </lineage>
</organism>
<sequence>MGFSTAAIVDFVLISVNFGTSLVLFIIYTTKLFQRRFYLLLEHQWLINQLFWFLSLMLMLTILLSFIPQVIVLIAGPELQATTYISVIMLIAASSINSVISGIIPLLTSFWVFLYINLRFFHRILDIQHPFLFKKKIQMAIVIGVSIFCMWIQKKLAADCQNTGDRQCEFHMMFRSNLTCTRSFLASKNMNTVKTNMLFELFNTGSIPFVFLCSLGFRLIMQTSEQIAGLDKSKEIFGVFQFSPIFVYGLIRFFLAPIYLIYTPGSFPPYDALAHLIFCNTSSIFRFLIPLTFLFTNTKFAAKLWKKPFLNGTANQVYIIQQQKNKETEE</sequence>
<reference evidence="2" key="1">
    <citation type="submission" date="2022-11" db="EMBL/GenBank/DDBJ databases">
        <authorList>
            <person name="Kikuchi T."/>
        </authorList>
    </citation>
    <scope>NUCLEOTIDE SEQUENCE</scope>
    <source>
        <strain evidence="2">PS1010</strain>
    </source>
</reference>